<evidence type="ECO:0000313" key="1">
    <source>
        <dbReference type="EMBL" id="KAJ0098842.1"/>
    </source>
</evidence>
<dbReference type="EMBL" id="CM047900">
    <property type="protein sequence ID" value="KAJ0098842.1"/>
    <property type="molecule type" value="Genomic_DNA"/>
</dbReference>
<sequence>METANEATPSETEINGPDHPTDSIGGLDPSTAPELCNHAHLLAELESLRHAFQSLQSNSSTLQEKLLLFQHEKDEATRMIDELSRDRDSLP</sequence>
<keyword evidence="2" id="KW-1185">Reference proteome</keyword>
<gene>
    <name evidence="1" type="ORF">Patl1_20149</name>
</gene>
<accession>A0ACC1BJ22</accession>
<name>A0ACC1BJ22_9ROSI</name>
<comment type="caution">
    <text evidence="1">The sequence shown here is derived from an EMBL/GenBank/DDBJ whole genome shotgun (WGS) entry which is preliminary data.</text>
</comment>
<protein>
    <submittedName>
        <fullName evidence="1">Uncharacterized protein</fullName>
    </submittedName>
</protein>
<organism evidence="1 2">
    <name type="scientific">Pistacia atlantica</name>
    <dbReference type="NCBI Taxonomy" id="434234"/>
    <lineage>
        <taxon>Eukaryota</taxon>
        <taxon>Viridiplantae</taxon>
        <taxon>Streptophyta</taxon>
        <taxon>Embryophyta</taxon>
        <taxon>Tracheophyta</taxon>
        <taxon>Spermatophyta</taxon>
        <taxon>Magnoliopsida</taxon>
        <taxon>eudicotyledons</taxon>
        <taxon>Gunneridae</taxon>
        <taxon>Pentapetalae</taxon>
        <taxon>rosids</taxon>
        <taxon>malvids</taxon>
        <taxon>Sapindales</taxon>
        <taxon>Anacardiaceae</taxon>
        <taxon>Pistacia</taxon>
    </lineage>
</organism>
<dbReference type="Proteomes" id="UP001164250">
    <property type="component" value="Chromosome 4"/>
</dbReference>
<proteinExistence type="predicted"/>
<reference evidence="2" key="1">
    <citation type="journal article" date="2023" name="G3 (Bethesda)">
        <title>Genome assembly and association tests identify interacting loci associated with vigor, precocity, and sex in interspecific pistachio rootstocks.</title>
        <authorList>
            <person name="Palmer W."/>
            <person name="Jacygrad E."/>
            <person name="Sagayaradj S."/>
            <person name="Cavanaugh K."/>
            <person name="Han R."/>
            <person name="Bertier L."/>
            <person name="Beede B."/>
            <person name="Kafkas S."/>
            <person name="Golino D."/>
            <person name="Preece J."/>
            <person name="Michelmore R."/>
        </authorList>
    </citation>
    <scope>NUCLEOTIDE SEQUENCE [LARGE SCALE GENOMIC DNA]</scope>
</reference>
<evidence type="ECO:0000313" key="2">
    <source>
        <dbReference type="Proteomes" id="UP001164250"/>
    </source>
</evidence>